<dbReference type="GO" id="GO:0000287">
    <property type="term" value="F:magnesium ion binding"/>
    <property type="evidence" value="ECO:0007669"/>
    <property type="project" value="UniProtKB-UniRule"/>
</dbReference>
<comment type="function">
    <text evidence="1 10">Condenses 4-methyl-5-(beta-hydroxyethyl)thiazole monophosphate (THZ-P) and 2-methyl-4-amino-5-hydroxymethyl pyrimidine pyrophosphate (HMP-PP) to form thiamine monophosphate (TMP).</text>
</comment>
<evidence type="ECO:0000256" key="1">
    <source>
        <dbReference type="ARBA" id="ARBA00003814"/>
    </source>
</evidence>
<feature type="binding site" evidence="10">
    <location>
        <position position="109"/>
    </location>
    <ligand>
        <name>4-amino-2-methyl-5-(diphosphooxymethyl)pyrimidine</name>
        <dbReference type="ChEBI" id="CHEBI:57841"/>
    </ligand>
</feature>
<keyword evidence="15" id="KW-1185">Reference proteome</keyword>
<evidence type="ECO:0000256" key="6">
    <source>
        <dbReference type="ARBA" id="ARBA00022977"/>
    </source>
</evidence>
<gene>
    <name evidence="14" type="primary">thiE_1</name>
    <name evidence="10" type="synonym">thiE</name>
    <name evidence="14" type="ORF">NCTC11190_01318</name>
</gene>
<dbReference type="Pfam" id="PF02581">
    <property type="entry name" value="TMP-TENI"/>
    <property type="match status" value="1"/>
</dbReference>
<keyword evidence="5 10" id="KW-0460">Magnesium</keyword>
<feature type="binding site" evidence="10">
    <location>
        <position position="70"/>
    </location>
    <ligand>
        <name>4-amino-2-methyl-5-(diphosphooxymethyl)pyrimidine</name>
        <dbReference type="ChEBI" id="CHEBI:57841"/>
    </ligand>
</feature>
<dbReference type="Proteomes" id="UP000255233">
    <property type="component" value="Unassembled WGS sequence"/>
</dbReference>
<sequence>MKRNALELYLVTDRSLSLGRSLFDIISAAVRGGITMVQLREKTCDTREFIELGRAVHGLLRPTGIPLIINDRADIAQVIGAEGLHIGQHDMSYPDARRLLGTEAIIGLSVENEAQALECLSFAGLDYIGASPVFSTPTKTDTAAALGPDGLARLRRIVGAGMPMVAIGGIKQTNIQEVIRAGADGVAVVSAICSAPSPSQAARELLTEVERAKS</sequence>
<dbReference type="EC" id="2.5.1.3" evidence="10"/>
<evidence type="ECO:0000256" key="10">
    <source>
        <dbReference type="HAMAP-Rule" id="MF_00097"/>
    </source>
</evidence>
<protein>
    <recommendedName>
        <fullName evidence="10">Thiamine-phosphate synthase</fullName>
        <shortName evidence="10">TP synthase</shortName>
        <shortName evidence="10">TPS</shortName>
        <ecNumber evidence="10">2.5.1.3</ecNumber>
    </recommendedName>
    <alternativeName>
        <fullName evidence="10">Thiamine-phosphate pyrophosphorylase</fullName>
        <shortName evidence="10">TMP pyrophosphorylase</shortName>
        <shortName evidence="10">TMP-PPase</shortName>
    </alternativeName>
</protein>
<evidence type="ECO:0000259" key="13">
    <source>
        <dbReference type="Pfam" id="PF02581"/>
    </source>
</evidence>
<evidence type="ECO:0000313" key="14">
    <source>
        <dbReference type="EMBL" id="SUE34101.1"/>
    </source>
</evidence>
<evidence type="ECO:0000256" key="2">
    <source>
        <dbReference type="ARBA" id="ARBA00005165"/>
    </source>
</evidence>
<feature type="binding site" evidence="10">
    <location>
        <begin position="38"/>
        <end position="42"/>
    </location>
    <ligand>
        <name>4-amino-2-methyl-5-(diphosphooxymethyl)pyrimidine</name>
        <dbReference type="ChEBI" id="CHEBI:57841"/>
    </ligand>
</feature>
<dbReference type="InterPro" id="IPR022998">
    <property type="entry name" value="ThiamineP_synth_TenI"/>
</dbReference>
<feature type="binding site" evidence="10">
    <location>
        <begin position="189"/>
        <end position="190"/>
    </location>
    <ligand>
        <name>2-[(2R,5Z)-2-carboxy-4-methylthiazol-5(2H)-ylidene]ethyl phosphate</name>
        <dbReference type="ChEBI" id="CHEBI:62899"/>
    </ligand>
</feature>
<evidence type="ECO:0000256" key="3">
    <source>
        <dbReference type="ARBA" id="ARBA00022679"/>
    </source>
</evidence>
<feature type="domain" description="Thiamine phosphate synthase/TenI" evidence="13">
    <location>
        <begin position="8"/>
        <end position="192"/>
    </location>
</feature>
<evidence type="ECO:0000313" key="15">
    <source>
        <dbReference type="Proteomes" id="UP000255233"/>
    </source>
</evidence>
<dbReference type="GO" id="GO:0009228">
    <property type="term" value="P:thiamine biosynthetic process"/>
    <property type="evidence" value="ECO:0007669"/>
    <property type="project" value="UniProtKB-KW"/>
</dbReference>
<feature type="binding site" evidence="10">
    <location>
        <position position="90"/>
    </location>
    <ligand>
        <name>Mg(2+)</name>
        <dbReference type="ChEBI" id="CHEBI:18420"/>
    </ligand>
</feature>
<accession>A0A379MR22</accession>
<comment type="catalytic activity">
    <reaction evidence="9 10 11">
        <text>2-[(2R,5Z)-2-carboxy-4-methylthiazol-5(2H)-ylidene]ethyl phosphate + 4-amino-2-methyl-5-(diphosphooxymethyl)pyrimidine + 2 H(+) = thiamine phosphate + CO2 + diphosphate</text>
        <dbReference type="Rhea" id="RHEA:47844"/>
        <dbReference type="ChEBI" id="CHEBI:15378"/>
        <dbReference type="ChEBI" id="CHEBI:16526"/>
        <dbReference type="ChEBI" id="CHEBI:33019"/>
        <dbReference type="ChEBI" id="CHEBI:37575"/>
        <dbReference type="ChEBI" id="CHEBI:57841"/>
        <dbReference type="ChEBI" id="CHEBI:62899"/>
        <dbReference type="EC" id="2.5.1.3"/>
    </reaction>
</comment>
<comment type="catalytic activity">
    <reaction evidence="8 10 11">
        <text>2-(2-carboxy-4-methylthiazol-5-yl)ethyl phosphate + 4-amino-2-methyl-5-(diphosphooxymethyl)pyrimidine + 2 H(+) = thiamine phosphate + CO2 + diphosphate</text>
        <dbReference type="Rhea" id="RHEA:47848"/>
        <dbReference type="ChEBI" id="CHEBI:15378"/>
        <dbReference type="ChEBI" id="CHEBI:16526"/>
        <dbReference type="ChEBI" id="CHEBI:33019"/>
        <dbReference type="ChEBI" id="CHEBI:37575"/>
        <dbReference type="ChEBI" id="CHEBI:57841"/>
        <dbReference type="ChEBI" id="CHEBI:62890"/>
        <dbReference type="EC" id="2.5.1.3"/>
    </reaction>
</comment>
<dbReference type="PANTHER" id="PTHR20857">
    <property type="entry name" value="THIAMINE-PHOSPHATE PYROPHOSPHORYLASE"/>
    <property type="match status" value="1"/>
</dbReference>
<evidence type="ECO:0000256" key="4">
    <source>
        <dbReference type="ARBA" id="ARBA00022723"/>
    </source>
</evidence>
<organism evidence="14 15">
    <name type="scientific">Rikenella microfusus</name>
    <dbReference type="NCBI Taxonomy" id="28139"/>
    <lineage>
        <taxon>Bacteria</taxon>
        <taxon>Pseudomonadati</taxon>
        <taxon>Bacteroidota</taxon>
        <taxon>Bacteroidia</taxon>
        <taxon>Bacteroidales</taxon>
        <taxon>Rikenellaceae</taxon>
        <taxon>Rikenella</taxon>
    </lineage>
</organism>
<evidence type="ECO:0000256" key="12">
    <source>
        <dbReference type="RuleBase" id="RU004253"/>
    </source>
</evidence>
<feature type="binding site" evidence="10">
    <location>
        <position position="139"/>
    </location>
    <ligand>
        <name>4-amino-2-methyl-5-(diphosphooxymethyl)pyrimidine</name>
        <dbReference type="ChEBI" id="CHEBI:57841"/>
    </ligand>
</feature>
<evidence type="ECO:0000256" key="5">
    <source>
        <dbReference type="ARBA" id="ARBA00022842"/>
    </source>
</evidence>
<feature type="binding site" evidence="10">
    <location>
        <begin position="136"/>
        <end position="138"/>
    </location>
    <ligand>
        <name>2-[(2R,5Z)-2-carboxy-4-methylthiazol-5(2H)-ylidene]ethyl phosphate</name>
        <dbReference type="ChEBI" id="CHEBI:62899"/>
    </ligand>
</feature>
<dbReference type="AlphaFoldDB" id="A0A379MR22"/>
<keyword evidence="4 10" id="KW-0479">Metal-binding</keyword>
<evidence type="ECO:0000256" key="7">
    <source>
        <dbReference type="ARBA" id="ARBA00047334"/>
    </source>
</evidence>
<dbReference type="InterPro" id="IPR013785">
    <property type="entry name" value="Aldolase_TIM"/>
</dbReference>
<dbReference type="GO" id="GO:0009229">
    <property type="term" value="P:thiamine diphosphate biosynthetic process"/>
    <property type="evidence" value="ECO:0007669"/>
    <property type="project" value="UniProtKB-UniRule"/>
</dbReference>
<evidence type="ECO:0000256" key="8">
    <source>
        <dbReference type="ARBA" id="ARBA00047851"/>
    </source>
</evidence>
<dbReference type="OrthoDB" id="9812206at2"/>
<keyword evidence="6 10" id="KW-0784">Thiamine biosynthesis</keyword>
<name>A0A379MR22_9BACT</name>
<dbReference type="InterPro" id="IPR034291">
    <property type="entry name" value="TMP_synthase"/>
</dbReference>
<dbReference type="PANTHER" id="PTHR20857:SF15">
    <property type="entry name" value="THIAMINE-PHOSPHATE SYNTHASE"/>
    <property type="match status" value="1"/>
</dbReference>
<dbReference type="HAMAP" id="MF_00097">
    <property type="entry name" value="TMP_synthase"/>
    <property type="match status" value="1"/>
</dbReference>
<evidence type="ECO:0000256" key="9">
    <source>
        <dbReference type="ARBA" id="ARBA00047883"/>
    </source>
</evidence>
<comment type="catalytic activity">
    <reaction evidence="7 10 11">
        <text>4-methyl-5-(2-phosphooxyethyl)-thiazole + 4-amino-2-methyl-5-(diphosphooxymethyl)pyrimidine + H(+) = thiamine phosphate + diphosphate</text>
        <dbReference type="Rhea" id="RHEA:22328"/>
        <dbReference type="ChEBI" id="CHEBI:15378"/>
        <dbReference type="ChEBI" id="CHEBI:33019"/>
        <dbReference type="ChEBI" id="CHEBI:37575"/>
        <dbReference type="ChEBI" id="CHEBI:57841"/>
        <dbReference type="ChEBI" id="CHEBI:58296"/>
        <dbReference type="EC" id="2.5.1.3"/>
    </reaction>
</comment>
<dbReference type="NCBIfam" id="TIGR00693">
    <property type="entry name" value="thiE"/>
    <property type="match status" value="1"/>
</dbReference>
<dbReference type="Gene3D" id="3.20.20.70">
    <property type="entry name" value="Aldolase class I"/>
    <property type="match status" value="1"/>
</dbReference>
<comment type="cofactor">
    <cofactor evidence="10">
        <name>Mg(2+)</name>
        <dbReference type="ChEBI" id="CHEBI:18420"/>
    </cofactor>
    <text evidence="10">Binds 1 Mg(2+) ion per subunit.</text>
</comment>
<evidence type="ECO:0000256" key="11">
    <source>
        <dbReference type="RuleBase" id="RU003826"/>
    </source>
</evidence>
<comment type="pathway">
    <text evidence="2 10 12">Cofactor biosynthesis; thiamine diphosphate biosynthesis; thiamine phosphate from 4-amino-2-methyl-5-diphosphomethylpyrimidine and 4-methyl-5-(2-phosphoethyl)-thiazole: step 1/1.</text>
</comment>
<comment type="similarity">
    <text evidence="10 11">Belongs to the thiamine-phosphate synthase family.</text>
</comment>
<feature type="binding site" evidence="10">
    <location>
        <position position="169"/>
    </location>
    <ligand>
        <name>2-[(2R,5Z)-2-carboxy-4-methylthiazol-5(2H)-ylidene]ethyl phosphate</name>
        <dbReference type="ChEBI" id="CHEBI:62899"/>
    </ligand>
</feature>
<dbReference type="CDD" id="cd00564">
    <property type="entry name" value="TMP_TenI"/>
    <property type="match status" value="1"/>
</dbReference>
<proteinExistence type="inferred from homology"/>
<dbReference type="GO" id="GO:0004789">
    <property type="term" value="F:thiamine-phosphate diphosphorylase activity"/>
    <property type="evidence" value="ECO:0007669"/>
    <property type="project" value="UniProtKB-UniRule"/>
</dbReference>
<dbReference type="FunFam" id="3.20.20.70:FF:000096">
    <property type="entry name" value="Thiamine-phosphate synthase"/>
    <property type="match status" value="1"/>
</dbReference>
<dbReference type="InterPro" id="IPR036206">
    <property type="entry name" value="ThiamineP_synth_sf"/>
</dbReference>
<feature type="binding site" evidence="10">
    <location>
        <position position="71"/>
    </location>
    <ligand>
        <name>Mg(2+)</name>
        <dbReference type="ChEBI" id="CHEBI:18420"/>
    </ligand>
</feature>
<dbReference type="UniPathway" id="UPA00060">
    <property type="reaction ID" value="UER00141"/>
</dbReference>
<keyword evidence="3 10" id="KW-0808">Transferase</keyword>
<dbReference type="GO" id="GO:0005737">
    <property type="term" value="C:cytoplasm"/>
    <property type="evidence" value="ECO:0007669"/>
    <property type="project" value="TreeGrafter"/>
</dbReference>
<dbReference type="EMBL" id="UGVL01000001">
    <property type="protein sequence ID" value="SUE34101.1"/>
    <property type="molecule type" value="Genomic_DNA"/>
</dbReference>
<dbReference type="STRING" id="880526.GCA_000427365_02334"/>
<reference evidence="14 15" key="1">
    <citation type="submission" date="2018-06" db="EMBL/GenBank/DDBJ databases">
        <authorList>
            <consortium name="Pathogen Informatics"/>
            <person name="Doyle S."/>
        </authorList>
    </citation>
    <scope>NUCLEOTIDE SEQUENCE [LARGE SCALE GENOMIC DNA]</scope>
    <source>
        <strain evidence="14 15">NCTC11190</strain>
    </source>
</reference>
<dbReference type="SUPFAM" id="SSF51391">
    <property type="entry name" value="Thiamin phosphate synthase"/>
    <property type="match status" value="1"/>
</dbReference>